<sequence length="120" mass="13945">MIKMKLLIFLTILVLINYSLQACTNFWDVDVMELDEQICPIKTIDGQYCQIPFSYGEKKYNYCIIDYPDSRNYDYVPKCLTNSGVWSACVQPTDAIVDFVTTRKNSGNWINTKFLFIPTN</sequence>
<keyword evidence="1" id="KW-0732">Signal</keyword>
<organism evidence="2 3">
    <name type="scientific">Brachionus plicatilis</name>
    <name type="common">Marine rotifer</name>
    <name type="synonym">Brachionus muelleri</name>
    <dbReference type="NCBI Taxonomy" id="10195"/>
    <lineage>
        <taxon>Eukaryota</taxon>
        <taxon>Metazoa</taxon>
        <taxon>Spiralia</taxon>
        <taxon>Gnathifera</taxon>
        <taxon>Rotifera</taxon>
        <taxon>Eurotatoria</taxon>
        <taxon>Monogononta</taxon>
        <taxon>Pseudotrocha</taxon>
        <taxon>Ploima</taxon>
        <taxon>Brachionidae</taxon>
        <taxon>Brachionus</taxon>
    </lineage>
</organism>
<reference evidence="2 3" key="1">
    <citation type="journal article" date="2018" name="Sci. Rep.">
        <title>Genomic signatures of local adaptation to the degree of environmental predictability in rotifers.</title>
        <authorList>
            <person name="Franch-Gras L."/>
            <person name="Hahn C."/>
            <person name="Garcia-Roger E.M."/>
            <person name="Carmona M.J."/>
            <person name="Serra M."/>
            <person name="Gomez A."/>
        </authorList>
    </citation>
    <scope>NUCLEOTIDE SEQUENCE [LARGE SCALE GENOMIC DNA]</scope>
    <source>
        <strain evidence="2">HYR1</strain>
    </source>
</reference>
<evidence type="ECO:0000313" key="2">
    <source>
        <dbReference type="EMBL" id="RMZ96658.1"/>
    </source>
</evidence>
<feature type="chain" id="PRO_5018276044" evidence="1">
    <location>
        <begin position="22"/>
        <end position="120"/>
    </location>
</feature>
<dbReference type="EMBL" id="REGN01011992">
    <property type="protein sequence ID" value="RMZ96658.1"/>
    <property type="molecule type" value="Genomic_DNA"/>
</dbReference>
<keyword evidence="3" id="KW-1185">Reference proteome</keyword>
<dbReference type="AlphaFoldDB" id="A0A3M7PC78"/>
<protein>
    <submittedName>
        <fullName evidence="2">Uncharacterized protein</fullName>
    </submittedName>
</protein>
<gene>
    <name evidence="2" type="ORF">BpHYR1_007358</name>
</gene>
<proteinExistence type="predicted"/>
<evidence type="ECO:0000313" key="3">
    <source>
        <dbReference type="Proteomes" id="UP000276133"/>
    </source>
</evidence>
<feature type="signal peptide" evidence="1">
    <location>
        <begin position="1"/>
        <end position="21"/>
    </location>
</feature>
<dbReference type="Proteomes" id="UP000276133">
    <property type="component" value="Unassembled WGS sequence"/>
</dbReference>
<comment type="caution">
    <text evidence="2">The sequence shown here is derived from an EMBL/GenBank/DDBJ whole genome shotgun (WGS) entry which is preliminary data.</text>
</comment>
<accession>A0A3M7PC78</accession>
<name>A0A3M7PC78_BRAPC</name>
<dbReference type="PROSITE" id="PS51257">
    <property type="entry name" value="PROKAR_LIPOPROTEIN"/>
    <property type="match status" value="1"/>
</dbReference>
<evidence type="ECO:0000256" key="1">
    <source>
        <dbReference type="SAM" id="SignalP"/>
    </source>
</evidence>